<dbReference type="AlphaFoldDB" id="A0A238J1Y6"/>
<accession>A0A238J1Y6</accession>
<keyword evidence="4" id="KW-1185">Reference proteome</keyword>
<keyword evidence="1" id="KW-1133">Transmembrane helix</keyword>
<keyword evidence="1" id="KW-0812">Transmembrane</keyword>
<feature type="transmembrane region" description="Helical" evidence="1">
    <location>
        <begin position="27"/>
        <end position="48"/>
    </location>
</feature>
<dbReference type="Proteomes" id="UP000201838">
    <property type="component" value="Unassembled WGS sequence"/>
</dbReference>
<dbReference type="InterPro" id="IPR012495">
    <property type="entry name" value="TadE-like_dom"/>
</dbReference>
<keyword evidence="1" id="KW-0472">Membrane</keyword>
<dbReference type="EMBL" id="FXXQ01000010">
    <property type="protein sequence ID" value="SMX24718.1"/>
    <property type="molecule type" value="Genomic_DNA"/>
</dbReference>
<proteinExistence type="predicted"/>
<gene>
    <name evidence="3" type="ORF">BOA8489_02845</name>
</gene>
<name>A0A238J1Y6_9RHOB</name>
<feature type="domain" description="TadE-like" evidence="2">
    <location>
        <begin position="21"/>
        <end position="61"/>
    </location>
</feature>
<sequence>MSVFKAFSRLIPARFLRENDGTITVEAVLWVPIYLIFFAFIVDVSNIFHGQAKAIRMAYDGNRQASLGTFADADATQAAILARVQSFSPNAKVTTVFDSESISTVVVLPSNDLAIIGTISTIMNLDVTVSSVHMRDV</sequence>
<evidence type="ECO:0000256" key="1">
    <source>
        <dbReference type="SAM" id="Phobius"/>
    </source>
</evidence>
<organism evidence="3 4">
    <name type="scientific">Boseongicola aestuarii</name>
    <dbReference type="NCBI Taxonomy" id="1470561"/>
    <lineage>
        <taxon>Bacteria</taxon>
        <taxon>Pseudomonadati</taxon>
        <taxon>Pseudomonadota</taxon>
        <taxon>Alphaproteobacteria</taxon>
        <taxon>Rhodobacterales</taxon>
        <taxon>Paracoccaceae</taxon>
        <taxon>Boseongicola</taxon>
    </lineage>
</organism>
<protein>
    <recommendedName>
        <fullName evidence="2">TadE-like domain-containing protein</fullName>
    </recommendedName>
</protein>
<evidence type="ECO:0000313" key="4">
    <source>
        <dbReference type="Proteomes" id="UP000201838"/>
    </source>
</evidence>
<evidence type="ECO:0000313" key="3">
    <source>
        <dbReference type="EMBL" id="SMX24718.1"/>
    </source>
</evidence>
<reference evidence="3 4" key="1">
    <citation type="submission" date="2017-05" db="EMBL/GenBank/DDBJ databases">
        <authorList>
            <person name="Song R."/>
            <person name="Chenine A.L."/>
            <person name="Ruprecht R.M."/>
        </authorList>
    </citation>
    <scope>NUCLEOTIDE SEQUENCE [LARGE SCALE GENOMIC DNA]</scope>
    <source>
        <strain evidence="3 4">CECT 8489</strain>
    </source>
</reference>
<dbReference type="Pfam" id="PF07811">
    <property type="entry name" value="TadE"/>
    <property type="match status" value="1"/>
</dbReference>
<dbReference type="RefSeq" id="WP_176440314.1">
    <property type="nucleotide sequence ID" value="NZ_FXXQ01000010.1"/>
</dbReference>
<evidence type="ECO:0000259" key="2">
    <source>
        <dbReference type="Pfam" id="PF07811"/>
    </source>
</evidence>